<reference evidence="2 3" key="1">
    <citation type="submission" date="2019-02" db="EMBL/GenBank/DDBJ databases">
        <title>Kribbella capetownensis sp. nov. and Kribbella speibonae sp. nov., isolated from soil.</title>
        <authorList>
            <person name="Curtis S.M."/>
            <person name="Norton I."/>
            <person name="Everest G.J."/>
            <person name="Meyers P.R."/>
        </authorList>
    </citation>
    <scope>NUCLEOTIDE SEQUENCE [LARGE SCALE GENOMIC DNA]</scope>
    <source>
        <strain evidence="2 3">SK5</strain>
    </source>
</reference>
<evidence type="ECO:0008006" key="4">
    <source>
        <dbReference type="Google" id="ProtNLM"/>
    </source>
</evidence>
<protein>
    <recommendedName>
        <fullName evidence="4">DUF3987 domain-containing protein</fullName>
    </recommendedName>
</protein>
<dbReference type="Proteomes" id="UP000292385">
    <property type="component" value="Unassembled WGS sequence"/>
</dbReference>
<proteinExistence type="predicted"/>
<sequence>MGFGREYPDQDVPPPYEESSTEQLWDRDEKLAYIHDFARSRRVSPWSLLGALMVRSACTIPPTVTVPAIIGTRASLNLYVALTGPSGTGKGASEGAAQDLFPSSVHKFTPGSGEGIAHVYRERVVEDKIQVLRTIRDTALCSIPEVDLLTTLGGRQGSTLMPVLRQGWSGEQLGNQNASKERTVPVEAHTYRLGVTLGVQPGRAGALLEDADGGTPQRFLWLPTLDPDAPEHPPVLEDYEPLKVNYAPWRHGDIALPDVIWHTVQEAQWRKLRGEVDTLDGHRLLTYIKATVALTVLCGRRLVTEYDWDTAGLLMRKSDDTRAWVQQVLAEENTRRRNNEAVADGLHEVIKNDVIEAKNRERLTRWVKRTLRKEGELASNVLRKKAAGRDRDTLHSLLDDLASDGSIGARTDVYNGQEATFYSAP</sequence>
<organism evidence="2 3">
    <name type="scientific">Kribbella speibonae</name>
    <dbReference type="NCBI Taxonomy" id="1572660"/>
    <lineage>
        <taxon>Bacteria</taxon>
        <taxon>Bacillati</taxon>
        <taxon>Actinomycetota</taxon>
        <taxon>Actinomycetes</taxon>
        <taxon>Propionibacteriales</taxon>
        <taxon>Kribbellaceae</taxon>
        <taxon>Kribbella</taxon>
    </lineage>
</organism>
<keyword evidence="3" id="KW-1185">Reference proteome</keyword>
<name>A0ABY2AAQ7_9ACTN</name>
<feature type="region of interest" description="Disordered" evidence="1">
    <location>
        <begin position="1"/>
        <end position="22"/>
    </location>
</feature>
<comment type="caution">
    <text evidence="2">The sequence shown here is derived from an EMBL/GenBank/DDBJ whole genome shotgun (WGS) entry which is preliminary data.</text>
</comment>
<evidence type="ECO:0000256" key="1">
    <source>
        <dbReference type="SAM" id="MobiDB-lite"/>
    </source>
</evidence>
<evidence type="ECO:0000313" key="2">
    <source>
        <dbReference type="EMBL" id="TCC26730.1"/>
    </source>
</evidence>
<evidence type="ECO:0000313" key="3">
    <source>
        <dbReference type="Proteomes" id="UP000292385"/>
    </source>
</evidence>
<accession>A0ABY2AAQ7</accession>
<gene>
    <name evidence="2" type="ORF">E0H58_01495</name>
</gene>
<dbReference type="RefSeq" id="WP_131459387.1">
    <property type="nucleotide sequence ID" value="NZ_SJJY01000001.1"/>
</dbReference>
<dbReference type="EMBL" id="SJJY01000001">
    <property type="protein sequence ID" value="TCC26730.1"/>
    <property type="molecule type" value="Genomic_DNA"/>
</dbReference>